<keyword evidence="2 7" id="KW-0444">Lipid biosynthesis</keyword>
<dbReference type="Pfam" id="PF01210">
    <property type="entry name" value="NAD_Gly3P_dh_N"/>
    <property type="match status" value="1"/>
</dbReference>
<dbReference type="InterPro" id="IPR008927">
    <property type="entry name" value="6-PGluconate_DH-like_C_sf"/>
</dbReference>
<comment type="pathway">
    <text evidence="7">Membrane lipid metabolism; glycerophospholipid metabolism.</text>
</comment>
<dbReference type="GO" id="GO:0008654">
    <property type="term" value="P:phospholipid biosynthetic process"/>
    <property type="evidence" value="ECO:0007669"/>
    <property type="project" value="UniProtKB-KW"/>
</dbReference>
<keyword evidence="5 7" id="KW-0594">Phospholipid biosynthesis</keyword>
<dbReference type="PANTHER" id="PTHR11728:SF1">
    <property type="entry name" value="GLYCEROL-3-PHOSPHATE DEHYDROGENASE [NAD(+)] 2, CHLOROPLASTIC"/>
    <property type="match status" value="1"/>
</dbReference>
<keyword evidence="7" id="KW-0963">Cytoplasm</keyword>
<dbReference type="InterPro" id="IPR006168">
    <property type="entry name" value="G3P_DH_NAD-dep"/>
</dbReference>
<feature type="binding site" evidence="7">
    <location>
        <position position="280"/>
    </location>
    <ligand>
        <name>NADPH</name>
        <dbReference type="ChEBI" id="CHEBI:57783"/>
    </ligand>
</feature>
<dbReference type="InterPro" id="IPR013328">
    <property type="entry name" value="6PGD_dom2"/>
</dbReference>
<dbReference type="NCBIfam" id="NF000940">
    <property type="entry name" value="PRK00094.1-2"/>
    <property type="match status" value="1"/>
</dbReference>
<dbReference type="InterPro" id="IPR036291">
    <property type="entry name" value="NAD(P)-bd_dom_sf"/>
</dbReference>
<dbReference type="EMBL" id="AXCJ01000001">
    <property type="protein sequence ID" value="ETO91933.1"/>
    <property type="molecule type" value="Genomic_DNA"/>
</dbReference>
<feature type="binding site" evidence="9">
    <location>
        <begin position="256"/>
        <end position="257"/>
    </location>
    <ligand>
        <name>substrate</name>
    </ligand>
</feature>
<dbReference type="Pfam" id="PF07479">
    <property type="entry name" value="NAD_Gly3P_dh_C"/>
    <property type="match status" value="1"/>
</dbReference>
<feature type="binding site" evidence="10">
    <location>
        <position position="136"/>
    </location>
    <ligand>
        <name>NAD(+)</name>
        <dbReference type="ChEBI" id="CHEBI:57540"/>
    </ligand>
</feature>
<proteinExistence type="inferred from homology"/>
<evidence type="ECO:0000256" key="3">
    <source>
        <dbReference type="ARBA" id="ARBA00023002"/>
    </source>
</evidence>
<name>W2V392_9RICK</name>
<dbReference type="PROSITE" id="PS00957">
    <property type="entry name" value="NAD_G3PDH"/>
    <property type="match status" value="1"/>
</dbReference>
<dbReference type="GO" id="GO:0046168">
    <property type="term" value="P:glycerol-3-phosphate catabolic process"/>
    <property type="evidence" value="ECO:0007669"/>
    <property type="project" value="InterPro"/>
</dbReference>
<evidence type="ECO:0000256" key="5">
    <source>
        <dbReference type="ARBA" id="ARBA00023209"/>
    </source>
</evidence>
<keyword evidence="16" id="KW-1185">Reference proteome</keyword>
<keyword evidence="4 7" id="KW-0443">Lipid metabolism</keyword>
<feature type="binding site" evidence="7">
    <location>
        <position position="245"/>
    </location>
    <ligand>
        <name>sn-glycerol 3-phosphate</name>
        <dbReference type="ChEBI" id="CHEBI:57597"/>
    </ligand>
</feature>
<feature type="binding site" evidence="7">
    <location>
        <position position="132"/>
    </location>
    <ligand>
        <name>sn-glycerol 3-phosphate</name>
        <dbReference type="ChEBI" id="CHEBI:57597"/>
    </ligand>
</feature>
<comment type="function">
    <text evidence="7">Catalyzes the reduction of the glycolytic intermediate dihydroxyacetone phosphate (DHAP) to sn-glycerol 3-phosphate (G3P), the key precursor for phospholipid synthesis.</text>
</comment>
<dbReference type="GO" id="GO:0046167">
    <property type="term" value="P:glycerol-3-phosphate biosynthetic process"/>
    <property type="evidence" value="ECO:0007669"/>
    <property type="project" value="UniProtKB-UniRule"/>
</dbReference>
<dbReference type="PATRIC" id="fig|1401685.3.peg.347"/>
<dbReference type="GO" id="GO:0005975">
    <property type="term" value="P:carbohydrate metabolic process"/>
    <property type="evidence" value="ECO:0007669"/>
    <property type="project" value="InterPro"/>
</dbReference>
<dbReference type="GO" id="GO:0005829">
    <property type="term" value="C:cytosol"/>
    <property type="evidence" value="ECO:0007669"/>
    <property type="project" value="TreeGrafter"/>
</dbReference>
<evidence type="ECO:0000256" key="10">
    <source>
        <dbReference type="PIRSR" id="PIRSR000114-3"/>
    </source>
</evidence>
<reference evidence="15 16" key="1">
    <citation type="journal article" date="2013" name="PLoS ONE">
        <title>Bacterial endosymbiosis in a chordate host: long-term co-evolution and conservation of secondary metabolism.</title>
        <authorList>
            <person name="Kwan J.C."/>
            <person name="Schmidt E.W."/>
        </authorList>
    </citation>
    <scope>NUCLEOTIDE SEQUENCE [LARGE SCALE GENOMIC DNA]</scope>
    <source>
        <strain evidence="16">L6</strain>
    </source>
</reference>
<dbReference type="STRING" id="1401685.P857_1113"/>
<feature type="domain" description="Glycerol-3-phosphate dehydrogenase NAD-dependent N-terminal" evidence="13">
    <location>
        <begin position="3"/>
        <end position="153"/>
    </location>
</feature>
<organism evidence="15 16">
    <name type="scientific">Candidatus Xenolissoclinum pacificiensis L6</name>
    <dbReference type="NCBI Taxonomy" id="1401685"/>
    <lineage>
        <taxon>Bacteria</taxon>
        <taxon>Pseudomonadati</taxon>
        <taxon>Pseudomonadota</taxon>
        <taxon>Alphaproteobacteria</taxon>
        <taxon>Rickettsiales</taxon>
        <taxon>Anaplasmataceae</taxon>
        <taxon>Candidatus Xenolissoclinum</taxon>
    </lineage>
</organism>
<comment type="subcellular location">
    <subcellularLocation>
        <location evidence="7">Cytoplasm</location>
    </subcellularLocation>
</comment>
<keyword evidence="7 10" id="KW-0520">NAD</keyword>
<feature type="binding site" evidence="7">
    <location>
        <position position="187"/>
    </location>
    <ligand>
        <name>sn-glycerol 3-phosphate</name>
        <dbReference type="ChEBI" id="CHEBI:57597"/>
    </ligand>
</feature>
<dbReference type="AlphaFoldDB" id="W2V392"/>
<gene>
    <name evidence="7 15" type="primary">gpsA</name>
    <name evidence="15" type="ORF">P857_1113</name>
</gene>
<protein>
    <recommendedName>
        <fullName evidence="7">Glycerol-3-phosphate dehydrogenase [NAD(P)+]</fullName>
        <ecNumber evidence="7">1.1.1.94</ecNumber>
    </recommendedName>
    <alternativeName>
        <fullName evidence="7">NAD(P)(+)-dependent glycerol-3-phosphate dehydrogenase</fullName>
    </alternativeName>
    <alternativeName>
        <fullName evidence="7">NAD(P)H-dependent dihydroxyacetone-phosphate reductase</fullName>
    </alternativeName>
</protein>
<feature type="domain" description="Glycerol-3-phosphate dehydrogenase NAD-dependent C-terminal" evidence="14">
    <location>
        <begin position="179"/>
        <end position="307"/>
    </location>
</feature>
<evidence type="ECO:0000256" key="11">
    <source>
        <dbReference type="RuleBase" id="RU000437"/>
    </source>
</evidence>
<evidence type="ECO:0000256" key="12">
    <source>
        <dbReference type="RuleBase" id="RU000439"/>
    </source>
</evidence>
<evidence type="ECO:0000259" key="14">
    <source>
        <dbReference type="Pfam" id="PF07479"/>
    </source>
</evidence>
<dbReference type="PRINTS" id="PR00077">
    <property type="entry name" value="GPDHDRGNASE"/>
</dbReference>
<dbReference type="HAMAP" id="MF_00394">
    <property type="entry name" value="NAD_Glyc3P_dehydrog"/>
    <property type="match status" value="1"/>
</dbReference>
<comment type="catalytic activity">
    <reaction evidence="7">
        <text>sn-glycerol 3-phosphate + NAD(+) = dihydroxyacetone phosphate + NADH + H(+)</text>
        <dbReference type="Rhea" id="RHEA:11092"/>
        <dbReference type="ChEBI" id="CHEBI:15378"/>
        <dbReference type="ChEBI" id="CHEBI:57540"/>
        <dbReference type="ChEBI" id="CHEBI:57597"/>
        <dbReference type="ChEBI" id="CHEBI:57642"/>
        <dbReference type="ChEBI" id="CHEBI:57945"/>
        <dbReference type="EC" id="1.1.1.94"/>
    </reaction>
</comment>
<dbReference type="UniPathway" id="UPA00940"/>
<evidence type="ECO:0000256" key="6">
    <source>
        <dbReference type="ARBA" id="ARBA00023264"/>
    </source>
</evidence>
<feature type="binding site" evidence="7">
    <location>
        <position position="105"/>
    </location>
    <ligand>
        <name>NADPH</name>
        <dbReference type="ChEBI" id="CHEBI:57783"/>
    </ligand>
</feature>
<dbReference type="EC" id="1.1.1.94" evidence="7"/>
<feature type="binding site" evidence="7">
    <location>
        <position position="255"/>
    </location>
    <ligand>
        <name>sn-glycerol 3-phosphate</name>
        <dbReference type="ChEBI" id="CHEBI:57597"/>
    </ligand>
</feature>
<evidence type="ECO:0000256" key="2">
    <source>
        <dbReference type="ARBA" id="ARBA00022516"/>
    </source>
</evidence>
<evidence type="ECO:0000256" key="4">
    <source>
        <dbReference type="ARBA" id="ARBA00023098"/>
    </source>
</evidence>
<evidence type="ECO:0000313" key="15">
    <source>
        <dbReference type="EMBL" id="ETO91933.1"/>
    </source>
</evidence>
<feature type="binding site" evidence="7">
    <location>
        <position position="136"/>
    </location>
    <ligand>
        <name>NADPH</name>
        <dbReference type="ChEBI" id="CHEBI:57783"/>
    </ligand>
</feature>
<evidence type="ECO:0000313" key="16">
    <source>
        <dbReference type="Proteomes" id="UP000018951"/>
    </source>
</evidence>
<dbReference type="PANTHER" id="PTHR11728">
    <property type="entry name" value="GLYCEROL-3-PHOSPHATE DEHYDROGENASE"/>
    <property type="match status" value="1"/>
</dbReference>
<evidence type="ECO:0000259" key="13">
    <source>
        <dbReference type="Pfam" id="PF01210"/>
    </source>
</evidence>
<dbReference type="Gene3D" id="3.40.50.720">
    <property type="entry name" value="NAD(P)-binding Rossmann-like Domain"/>
    <property type="match status" value="1"/>
</dbReference>
<keyword evidence="7" id="KW-0521">NADP</keyword>
<dbReference type="Proteomes" id="UP000018951">
    <property type="component" value="Unassembled WGS sequence"/>
</dbReference>
<feature type="binding site" evidence="7">
    <location>
        <position position="48"/>
    </location>
    <ligand>
        <name>NADPH</name>
        <dbReference type="ChEBI" id="CHEBI:57783"/>
    </ligand>
</feature>
<comment type="caution">
    <text evidence="15">The sequence shown here is derived from an EMBL/GenBank/DDBJ whole genome shotgun (WGS) entry which is preliminary data.</text>
</comment>
<comment type="catalytic activity">
    <reaction evidence="7 12">
        <text>sn-glycerol 3-phosphate + NADP(+) = dihydroxyacetone phosphate + NADPH + H(+)</text>
        <dbReference type="Rhea" id="RHEA:11096"/>
        <dbReference type="ChEBI" id="CHEBI:15378"/>
        <dbReference type="ChEBI" id="CHEBI:57597"/>
        <dbReference type="ChEBI" id="CHEBI:57642"/>
        <dbReference type="ChEBI" id="CHEBI:57783"/>
        <dbReference type="ChEBI" id="CHEBI:58349"/>
        <dbReference type="EC" id="1.1.1.94"/>
    </reaction>
</comment>
<comment type="similarity">
    <text evidence="1 7 11">Belongs to the NAD-dependent glycerol-3-phosphate dehydrogenase family.</text>
</comment>
<dbReference type="SUPFAM" id="SSF51735">
    <property type="entry name" value="NAD(P)-binding Rossmann-fold domains"/>
    <property type="match status" value="1"/>
</dbReference>
<dbReference type="GO" id="GO:0051287">
    <property type="term" value="F:NAD binding"/>
    <property type="evidence" value="ECO:0007669"/>
    <property type="project" value="InterPro"/>
</dbReference>
<keyword evidence="3 7" id="KW-0560">Oxidoreductase</keyword>
<feature type="binding site" evidence="7">
    <location>
        <position position="105"/>
    </location>
    <ligand>
        <name>sn-glycerol 3-phosphate</name>
        <dbReference type="ChEBI" id="CHEBI:57597"/>
    </ligand>
</feature>
<accession>W2V392</accession>
<comment type="caution">
    <text evidence="7">Lacks conserved residue(s) required for the propagation of feature annotation.</text>
</comment>
<evidence type="ECO:0000256" key="9">
    <source>
        <dbReference type="PIRSR" id="PIRSR000114-2"/>
    </source>
</evidence>
<sequence>MNILVVGGGAWGTAISYILASNHHKILIWSKNEKVVESINRSSTNQVYFPLINLPSNIEATLTVSSLDSIDVVFIVIPSVAVRNTVEHLQKIGIRKDIKIVICSKGIEINSLKLMSEIVAEILPNDYAVLSGPNFANEVMQEKMTVSLCASTYPEMNTFVSKLMMRNHFLVLPNNQLIRIQVASAIKNIIAIACGIIEGADLGNNLKAAVLSCGHAEINQFIKLRGYKESKNSETESIDLCGIGDLMLTCCTPLSRNMRYGYEIGRYGVVKVANKIGLVEGVNTVKSLKSARISLPIIDAVHSIVSNRPLNTQGLYNLLYNSILKHCKEYA</sequence>
<dbReference type="GO" id="GO:0006650">
    <property type="term" value="P:glycerophospholipid metabolic process"/>
    <property type="evidence" value="ECO:0007669"/>
    <property type="project" value="UniProtKB-UniRule"/>
</dbReference>
<feature type="active site" description="Proton acceptor" evidence="7 8">
    <location>
        <position position="187"/>
    </location>
</feature>
<evidence type="ECO:0000256" key="1">
    <source>
        <dbReference type="ARBA" id="ARBA00011009"/>
    </source>
</evidence>
<feature type="binding site" evidence="7">
    <location>
        <position position="257"/>
    </location>
    <ligand>
        <name>sn-glycerol 3-phosphate</name>
        <dbReference type="ChEBI" id="CHEBI:57597"/>
    </ligand>
</feature>
<dbReference type="NCBIfam" id="NF000942">
    <property type="entry name" value="PRK00094.1-4"/>
    <property type="match status" value="1"/>
</dbReference>
<keyword evidence="7" id="KW-0547">Nucleotide-binding</keyword>
<feature type="binding site" evidence="9">
    <location>
        <position position="105"/>
    </location>
    <ligand>
        <name>substrate</name>
    </ligand>
</feature>
<dbReference type="SUPFAM" id="SSF48179">
    <property type="entry name" value="6-phosphogluconate dehydrogenase C-terminal domain-like"/>
    <property type="match status" value="1"/>
</dbReference>
<feature type="binding site" evidence="7">
    <location>
        <position position="31"/>
    </location>
    <ligand>
        <name>NADPH</name>
        <dbReference type="ChEBI" id="CHEBI:57783"/>
    </ligand>
</feature>
<keyword evidence="6 7" id="KW-1208">Phospholipid metabolism</keyword>
<feature type="binding site" evidence="10">
    <location>
        <begin position="7"/>
        <end position="12"/>
    </location>
    <ligand>
        <name>NAD(+)</name>
        <dbReference type="ChEBI" id="CHEBI:57540"/>
    </ligand>
</feature>
<dbReference type="GO" id="GO:0141152">
    <property type="term" value="F:glycerol-3-phosphate dehydrogenase (NAD+) activity"/>
    <property type="evidence" value="ECO:0007669"/>
    <property type="project" value="RHEA"/>
</dbReference>
<dbReference type="InterPro" id="IPR011128">
    <property type="entry name" value="G3P_DH_NAD-dep_N"/>
</dbReference>
<feature type="binding site" evidence="7">
    <location>
        <position position="278"/>
    </location>
    <ligand>
        <name>NADPH</name>
        <dbReference type="ChEBI" id="CHEBI:57783"/>
    </ligand>
</feature>
<dbReference type="GO" id="GO:0141153">
    <property type="term" value="F:glycerol-3-phosphate dehydrogenase (NADP+) activity"/>
    <property type="evidence" value="ECO:0007669"/>
    <property type="project" value="RHEA"/>
</dbReference>
<feature type="binding site" evidence="7">
    <location>
        <position position="11"/>
    </location>
    <ligand>
        <name>NADPH</name>
        <dbReference type="ChEBI" id="CHEBI:57783"/>
    </ligand>
</feature>
<dbReference type="PIRSF" id="PIRSF000114">
    <property type="entry name" value="Glycerol-3-P_dh"/>
    <property type="match status" value="1"/>
</dbReference>
<feature type="binding site" evidence="10">
    <location>
        <position position="256"/>
    </location>
    <ligand>
        <name>NAD(+)</name>
        <dbReference type="ChEBI" id="CHEBI:57540"/>
    </ligand>
</feature>
<evidence type="ECO:0000256" key="7">
    <source>
        <dbReference type="HAMAP-Rule" id="MF_00394"/>
    </source>
</evidence>
<feature type="binding site" evidence="7">
    <location>
        <position position="256"/>
    </location>
    <ligand>
        <name>NADPH</name>
        <dbReference type="ChEBI" id="CHEBI:57783"/>
    </ligand>
</feature>
<evidence type="ECO:0000256" key="8">
    <source>
        <dbReference type="PIRSR" id="PIRSR000114-1"/>
    </source>
</evidence>
<dbReference type="Gene3D" id="1.10.1040.10">
    <property type="entry name" value="N-(1-d-carboxylethyl)-l-norvaline Dehydrogenase, domain 2"/>
    <property type="match status" value="1"/>
</dbReference>
<dbReference type="InterPro" id="IPR006109">
    <property type="entry name" value="G3P_DH_NAD-dep_C"/>
</dbReference>
<feature type="binding site" evidence="7">
    <location>
        <position position="256"/>
    </location>
    <ligand>
        <name>sn-glycerol 3-phosphate</name>
        <dbReference type="ChEBI" id="CHEBI:57597"/>
    </ligand>
</feature>